<accession>A0ACB9Z9F9</accession>
<sequence>MNPSLPRAVARTSIRQLSGTRAVFRGYPVSNASFSILRIHTTGNKKVAQQSQNKRQLRDIRLSLTHPTAAFSTTTPKRNGKELNMASSSTDLIESAKRAACRQAVADHFNPSFTYVGIGSGSTVAYVVEAIAEHGASVTGKMKFIPTGSGSTALIRNAGLSVLQVPDLLLEVGFQPESESHQPIDIYFDGADEVDAELNCIKGGGACHFQEKLVSRLAKRFICVADSRKRVDRLLTSWSYVPVEVSPMGAEYVRRELLRLGSQDPKVRTSGPTFISTITDNHNHIIDAPFPTLLLNSEADKLDPAKGLWTPDALLARIKRIFGVLEVGIFSGLNGPQVAQLDTDVEGVKPVKAYFGRPDGQVETLG</sequence>
<protein>
    <submittedName>
        <fullName evidence="1">Ribose 5-phosphate isomerase</fullName>
    </submittedName>
</protein>
<organism evidence="1 2">
    <name type="scientific">Hypoxylon rubiginosum</name>
    <dbReference type="NCBI Taxonomy" id="110542"/>
    <lineage>
        <taxon>Eukaryota</taxon>
        <taxon>Fungi</taxon>
        <taxon>Dikarya</taxon>
        <taxon>Ascomycota</taxon>
        <taxon>Pezizomycotina</taxon>
        <taxon>Sordariomycetes</taxon>
        <taxon>Xylariomycetidae</taxon>
        <taxon>Xylariales</taxon>
        <taxon>Hypoxylaceae</taxon>
        <taxon>Hypoxylon</taxon>
    </lineage>
</organism>
<proteinExistence type="predicted"/>
<evidence type="ECO:0000313" key="2">
    <source>
        <dbReference type="Proteomes" id="UP001497700"/>
    </source>
</evidence>
<name>A0ACB9Z9F9_9PEZI</name>
<dbReference type="Proteomes" id="UP001497700">
    <property type="component" value="Unassembled WGS sequence"/>
</dbReference>
<reference evidence="1 2" key="1">
    <citation type="journal article" date="2022" name="New Phytol.">
        <title>Ecological generalism drives hyperdiversity of secondary metabolite gene clusters in xylarialean endophytes.</title>
        <authorList>
            <person name="Franco M.E.E."/>
            <person name="Wisecaver J.H."/>
            <person name="Arnold A.E."/>
            <person name="Ju Y.M."/>
            <person name="Slot J.C."/>
            <person name="Ahrendt S."/>
            <person name="Moore L.P."/>
            <person name="Eastman K.E."/>
            <person name="Scott K."/>
            <person name="Konkel Z."/>
            <person name="Mondo S.J."/>
            <person name="Kuo A."/>
            <person name="Hayes R.D."/>
            <person name="Haridas S."/>
            <person name="Andreopoulos B."/>
            <person name="Riley R."/>
            <person name="LaButti K."/>
            <person name="Pangilinan J."/>
            <person name="Lipzen A."/>
            <person name="Amirebrahimi M."/>
            <person name="Yan J."/>
            <person name="Adam C."/>
            <person name="Keymanesh K."/>
            <person name="Ng V."/>
            <person name="Louie K."/>
            <person name="Northen T."/>
            <person name="Drula E."/>
            <person name="Henrissat B."/>
            <person name="Hsieh H.M."/>
            <person name="Youens-Clark K."/>
            <person name="Lutzoni F."/>
            <person name="Miadlikowska J."/>
            <person name="Eastwood D.C."/>
            <person name="Hamelin R.C."/>
            <person name="Grigoriev I.V."/>
            <person name="U'Ren J.M."/>
        </authorList>
    </citation>
    <scope>NUCLEOTIDE SEQUENCE [LARGE SCALE GENOMIC DNA]</scope>
    <source>
        <strain evidence="1 2">CBS 119005</strain>
    </source>
</reference>
<gene>
    <name evidence="1" type="ORF">F4820DRAFT_170018</name>
</gene>
<dbReference type="EMBL" id="MU393442">
    <property type="protein sequence ID" value="KAI4867947.1"/>
    <property type="molecule type" value="Genomic_DNA"/>
</dbReference>
<keyword evidence="2" id="KW-1185">Reference proteome</keyword>
<evidence type="ECO:0000313" key="1">
    <source>
        <dbReference type="EMBL" id="KAI4867947.1"/>
    </source>
</evidence>
<keyword evidence="1" id="KW-0413">Isomerase</keyword>
<comment type="caution">
    <text evidence="1">The sequence shown here is derived from an EMBL/GenBank/DDBJ whole genome shotgun (WGS) entry which is preliminary data.</text>
</comment>